<organism evidence="2 3">
    <name type="scientific">Miscanthus lutarioriparius</name>
    <dbReference type="NCBI Taxonomy" id="422564"/>
    <lineage>
        <taxon>Eukaryota</taxon>
        <taxon>Viridiplantae</taxon>
        <taxon>Streptophyta</taxon>
        <taxon>Embryophyta</taxon>
        <taxon>Tracheophyta</taxon>
        <taxon>Spermatophyta</taxon>
        <taxon>Magnoliopsida</taxon>
        <taxon>Liliopsida</taxon>
        <taxon>Poales</taxon>
        <taxon>Poaceae</taxon>
        <taxon>PACMAD clade</taxon>
        <taxon>Panicoideae</taxon>
        <taxon>Andropogonodae</taxon>
        <taxon>Andropogoneae</taxon>
        <taxon>Saccharinae</taxon>
        <taxon>Miscanthus</taxon>
    </lineage>
</organism>
<protein>
    <submittedName>
        <fullName evidence="2">Uncharacterized protein</fullName>
    </submittedName>
</protein>
<keyword evidence="3" id="KW-1185">Reference proteome</keyword>
<feature type="compositionally biased region" description="Basic and acidic residues" evidence="1">
    <location>
        <begin position="185"/>
        <end position="206"/>
    </location>
</feature>
<sequence>MSRNPYRRTRACTCLPIEAASVSSGIFAQSASSGPGARGGDNPLVERLVEELGGVEEDEAVRGELGHVVDGGVQGGAGVVDGRRAPRTTMAPLLPMRRQLRRGEGSVDALQDGEEVVERVEAHVEPLRAAAGGGAHHVRVVSVVSSSGPVRLQPGLLAARHDVGHAAVEQEEEERREDWGGAQEGWRRGRDGLGRRRTHAARDGPRMRVSCGFQRVGNSARSFHP</sequence>
<dbReference type="Proteomes" id="UP000604825">
    <property type="component" value="Unassembled WGS sequence"/>
</dbReference>
<accession>A0A811S4A4</accession>
<feature type="region of interest" description="Disordered" evidence="1">
    <location>
        <begin position="170"/>
        <end position="207"/>
    </location>
</feature>
<dbReference type="EMBL" id="CAJGYO010000018">
    <property type="protein sequence ID" value="CAD6335823.1"/>
    <property type="molecule type" value="Genomic_DNA"/>
</dbReference>
<evidence type="ECO:0000313" key="2">
    <source>
        <dbReference type="EMBL" id="CAD6335823.1"/>
    </source>
</evidence>
<evidence type="ECO:0000313" key="3">
    <source>
        <dbReference type="Proteomes" id="UP000604825"/>
    </source>
</evidence>
<comment type="caution">
    <text evidence="2">The sequence shown here is derived from an EMBL/GenBank/DDBJ whole genome shotgun (WGS) entry which is preliminary data.</text>
</comment>
<dbReference type="AlphaFoldDB" id="A0A811S4A4"/>
<gene>
    <name evidence="2" type="ORF">NCGR_LOCUS59921</name>
</gene>
<reference evidence="2" key="1">
    <citation type="submission" date="2020-10" db="EMBL/GenBank/DDBJ databases">
        <authorList>
            <person name="Han B."/>
            <person name="Lu T."/>
            <person name="Zhao Q."/>
            <person name="Huang X."/>
            <person name="Zhao Y."/>
        </authorList>
    </citation>
    <scope>NUCLEOTIDE SEQUENCE</scope>
</reference>
<evidence type="ECO:0000256" key="1">
    <source>
        <dbReference type="SAM" id="MobiDB-lite"/>
    </source>
</evidence>
<name>A0A811S4A4_9POAL</name>
<proteinExistence type="predicted"/>